<dbReference type="OrthoDB" id="2016915at2759"/>
<keyword evidence="2" id="KW-1185">Reference proteome</keyword>
<dbReference type="PANTHER" id="PTHR31384">
    <property type="entry name" value="AUXIN RESPONSE FACTOR 4-RELATED"/>
    <property type="match status" value="1"/>
</dbReference>
<protein>
    <recommendedName>
        <fullName evidence="3">Auxin response factor domain-containing protein</fullName>
    </recommendedName>
</protein>
<name>A0A565BEH3_9BRAS</name>
<evidence type="ECO:0000313" key="2">
    <source>
        <dbReference type="Proteomes" id="UP000489600"/>
    </source>
</evidence>
<dbReference type="InterPro" id="IPR044835">
    <property type="entry name" value="ARF_plant"/>
</dbReference>
<dbReference type="GO" id="GO:0003677">
    <property type="term" value="F:DNA binding"/>
    <property type="evidence" value="ECO:0007669"/>
    <property type="project" value="InterPro"/>
</dbReference>
<proteinExistence type="predicted"/>
<evidence type="ECO:0000313" key="1">
    <source>
        <dbReference type="EMBL" id="VVB00008.1"/>
    </source>
</evidence>
<gene>
    <name evidence="1" type="ORF">ANE_LOCUS10452</name>
</gene>
<dbReference type="EMBL" id="CABITT030000004">
    <property type="protein sequence ID" value="VVB00008.1"/>
    <property type="molecule type" value="Genomic_DNA"/>
</dbReference>
<organism evidence="1 2">
    <name type="scientific">Arabis nemorensis</name>
    <dbReference type="NCBI Taxonomy" id="586526"/>
    <lineage>
        <taxon>Eukaryota</taxon>
        <taxon>Viridiplantae</taxon>
        <taxon>Streptophyta</taxon>
        <taxon>Embryophyta</taxon>
        <taxon>Tracheophyta</taxon>
        <taxon>Spermatophyta</taxon>
        <taxon>Magnoliopsida</taxon>
        <taxon>eudicotyledons</taxon>
        <taxon>Gunneridae</taxon>
        <taxon>Pentapetalae</taxon>
        <taxon>rosids</taxon>
        <taxon>malvids</taxon>
        <taxon>Brassicales</taxon>
        <taxon>Brassicaceae</taxon>
        <taxon>Arabideae</taxon>
        <taxon>Arabis</taxon>
    </lineage>
</organism>
<comment type="caution">
    <text evidence="1">The sequence shown here is derived from an EMBL/GenBank/DDBJ whole genome shotgun (WGS) entry which is preliminary data.</text>
</comment>
<evidence type="ECO:0008006" key="3">
    <source>
        <dbReference type="Google" id="ProtNLM"/>
    </source>
</evidence>
<sequence length="150" mass="17034">MSEAVIAKGFRVGHFQMALATNVQSTSEAMSEALYTELWNACAGPLVTLPRKGERVYYFPEGHMEQLEASMNQPLEQQMPSFDLSSKILCQVPLESIHLVKPRLKVGDLLVNGGREWNQALLEVLFPDSERRLITENIPRGRDSRDEFVW</sequence>
<dbReference type="AlphaFoldDB" id="A0A565BEH3"/>
<accession>A0A565BEH3</accession>
<dbReference type="GO" id="GO:0009725">
    <property type="term" value="P:response to hormone"/>
    <property type="evidence" value="ECO:0007669"/>
    <property type="project" value="InterPro"/>
</dbReference>
<reference evidence="1" key="1">
    <citation type="submission" date="2019-07" db="EMBL/GenBank/DDBJ databases">
        <authorList>
            <person name="Dittberner H."/>
        </authorList>
    </citation>
    <scope>NUCLEOTIDE SEQUENCE [LARGE SCALE GENOMIC DNA]</scope>
</reference>
<dbReference type="Proteomes" id="UP000489600">
    <property type="component" value="Unassembled WGS sequence"/>
</dbReference>
<dbReference type="GO" id="GO:0006355">
    <property type="term" value="P:regulation of DNA-templated transcription"/>
    <property type="evidence" value="ECO:0007669"/>
    <property type="project" value="InterPro"/>
</dbReference>
<dbReference type="PANTHER" id="PTHR31384:SF96">
    <property type="entry name" value="AUXIN RESPONSE FACTOR 1"/>
    <property type="match status" value="1"/>
</dbReference>